<keyword evidence="1" id="KW-0812">Transmembrane</keyword>
<reference evidence="2" key="1">
    <citation type="submission" date="2021-10" db="EMBL/GenBank/DDBJ databases">
        <title>De novo Genome Assembly of Clathrus columnatus (Basidiomycota, Fungi) Using Illumina and Nanopore Sequence Data.</title>
        <authorList>
            <person name="Ogiso-Tanaka E."/>
            <person name="Itagaki H."/>
            <person name="Hosoya T."/>
            <person name="Hosaka K."/>
        </authorList>
    </citation>
    <scope>NUCLEOTIDE SEQUENCE</scope>
    <source>
        <strain evidence="2">MO-923</strain>
    </source>
</reference>
<proteinExistence type="predicted"/>
<feature type="transmembrane region" description="Helical" evidence="1">
    <location>
        <begin position="69"/>
        <end position="92"/>
    </location>
</feature>
<accession>A0AAV4ZWB2</accession>
<name>A0AAV4ZWB2_9AGAM</name>
<evidence type="ECO:0000313" key="3">
    <source>
        <dbReference type="Proteomes" id="UP001050691"/>
    </source>
</evidence>
<evidence type="ECO:0000256" key="1">
    <source>
        <dbReference type="SAM" id="Phobius"/>
    </source>
</evidence>
<dbReference type="AlphaFoldDB" id="A0AAV4ZWB2"/>
<sequence>MHGKDRYFSLDPLDDVIWEERLFIPRFLSRAHRGFFGILFLSAIGRNSWEEWMRRESEGTMSENHCRFGFLVVQALSEVPVMIASLALWIAIRFHAYSQ</sequence>
<dbReference type="EMBL" id="BPWL01000001">
    <property type="protein sequence ID" value="GJJ06031.1"/>
    <property type="molecule type" value="Genomic_DNA"/>
</dbReference>
<gene>
    <name evidence="2" type="ORF">Clacol_000218</name>
</gene>
<keyword evidence="1" id="KW-0472">Membrane</keyword>
<keyword evidence="1" id="KW-1133">Transmembrane helix</keyword>
<keyword evidence="3" id="KW-1185">Reference proteome</keyword>
<organism evidence="2 3">
    <name type="scientific">Clathrus columnatus</name>
    <dbReference type="NCBI Taxonomy" id="1419009"/>
    <lineage>
        <taxon>Eukaryota</taxon>
        <taxon>Fungi</taxon>
        <taxon>Dikarya</taxon>
        <taxon>Basidiomycota</taxon>
        <taxon>Agaricomycotina</taxon>
        <taxon>Agaricomycetes</taxon>
        <taxon>Phallomycetidae</taxon>
        <taxon>Phallales</taxon>
        <taxon>Clathraceae</taxon>
        <taxon>Clathrus</taxon>
    </lineage>
</organism>
<protein>
    <submittedName>
        <fullName evidence="2">Uncharacterized protein</fullName>
    </submittedName>
</protein>
<comment type="caution">
    <text evidence="2">The sequence shown here is derived from an EMBL/GenBank/DDBJ whole genome shotgun (WGS) entry which is preliminary data.</text>
</comment>
<evidence type="ECO:0000313" key="2">
    <source>
        <dbReference type="EMBL" id="GJJ06031.1"/>
    </source>
</evidence>
<dbReference type="Proteomes" id="UP001050691">
    <property type="component" value="Unassembled WGS sequence"/>
</dbReference>